<accession>A0ABR3WPW1</accession>
<evidence type="ECO:0000256" key="6">
    <source>
        <dbReference type="SAM" id="Phobius"/>
    </source>
</evidence>
<name>A0ABR3WPW1_9PEZI</name>
<evidence type="ECO:0000256" key="1">
    <source>
        <dbReference type="ARBA" id="ARBA00004141"/>
    </source>
</evidence>
<feature type="transmembrane region" description="Helical" evidence="6">
    <location>
        <begin position="129"/>
        <end position="149"/>
    </location>
</feature>
<feature type="transmembrane region" description="Helical" evidence="6">
    <location>
        <begin position="220"/>
        <end position="238"/>
    </location>
</feature>
<gene>
    <name evidence="7" type="ORF">VTK73DRAFT_5196</name>
</gene>
<protein>
    <submittedName>
        <fullName evidence="7">Uncharacterized protein</fullName>
    </submittedName>
</protein>
<keyword evidence="3 6" id="KW-0812">Transmembrane</keyword>
<organism evidence="7 8">
    <name type="scientific">Phialemonium thermophilum</name>
    <dbReference type="NCBI Taxonomy" id="223376"/>
    <lineage>
        <taxon>Eukaryota</taxon>
        <taxon>Fungi</taxon>
        <taxon>Dikarya</taxon>
        <taxon>Ascomycota</taxon>
        <taxon>Pezizomycotina</taxon>
        <taxon>Sordariomycetes</taxon>
        <taxon>Sordariomycetidae</taxon>
        <taxon>Cephalothecales</taxon>
        <taxon>Cephalothecaceae</taxon>
        <taxon>Phialemonium</taxon>
    </lineage>
</organism>
<dbReference type="EMBL" id="JAZHXJ010000291">
    <property type="protein sequence ID" value="KAL1865588.1"/>
    <property type="molecule type" value="Genomic_DNA"/>
</dbReference>
<keyword evidence="8" id="KW-1185">Reference proteome</keyword>
<dbReference type="Proteomes" id="UP001586593">
    <property type="component" value="Unassembled WGS sequence"/>
</dbReference>
<feature type="transmembrane region" description="Helical" evidence="6">
    <location>
        <begin position="156"/>
        <end position="174"/>
    </location>
</feature>
<evidence type="ECO:0000256" key="2">
    <source>
        <dbReference type="ARBA" id="ARBA00007018"/>
    </source>
</evidence>
<feature type="transmembrane region" description="Helical" evidence="6">
    <location>
        <begin position="94"/>
        <end position="114"/>
    </location>
</feature>
<comment type="subcellular location">
    <subcellularLocation>
        <location evidence="1">Membrane</location>
        <topology evidence="1">Multi-pass membrane protein</topology>
    </subcellularLocation>
</comment>
<reference evidence="7 8" key="1">
    <citation type="journal article" date="2024" name="Commun. Biol.">
        <title>Comparative genomic analysis of thermophilic fungi reveals convergent evolutionary adaptations and gene losses.</title>
        <authorList>
            <person name="Steindorff A.S."/>
            <person name="Aguilar-Pontes M.V."/>
            <person name="Robinson A.J."/>
            <person name="Andreopoulos B."/>
            <person name="LaButti K."/>
            <person name="Kuo A."/>
            <person name="Mondo S."/>
            <person name="Riley R."/>
            <person name="Otillar R."/>
            <person name="Haridas S."/>
            <person name="Lipzen A."/>
            <person name="Grimwood J."/>
            <person name="Schmutz J."/>
            <person name="Clum A."/>
            <person name="Reid I.D."/>
            <person name="Moisan M.C."/>
            <person name="Butler G."/>
            <person name="Nguyen T.T.M."/>
            <person name="Dewar K."/>
            <person name="Conant G."/>
            <person name="Drula E."/>
            <person name="Henrissat B."/>
            <person name="Hansel C."/>
            <person name="Singer S."/>
            <person name="Hutchinson M.I."/>
            <person name="de Vries R.P."/>
            <person name="Natvig D.O."/>
            <person name="Powell A.J."/>
            <person name="Tsang A."/>
            <person name="Grigoriev I.V."/>
        </authorList>
    </citation>
    <scope>NUCLEOTIDE SEQUENCE [LARGE SCALE GENOMIC DNA]</scope>
    <source>
        <strain evidence="7 8">ATCC 24622</strain>
    </source>
</reference>
<keyword evidence="5 6" id="KW-0472">Membrane</keyword>
<evidence type="ECO:0000256" key="5">
    <source>
        <dbReference type="ARBA" id="ARBA00023136"/>
    </source>
</evidence>
<evidence type="ECO:0000256" key="4">
    <source>
        <dbReference type="ARBA" id="ARBA00022989"/>
    </source>
</evidence>
<feature type="transmembrane region" description="Helical" evidence="6">
    <location>
        <begin position="258"/>
        <end position="276"/>
    </location>
</feature>
<evidence type="ECO:0000313" key="8">
    <source>
        <dbReference type="Proteomes" id="UP001586593"/>
    </source>
</evidence>
<sequence>MEEIGLLAQTEVQKPRKAASIKLFLLHELPAWQREINYYIETGHSLSYLHNETVNILSHGLGALLFFAIPVYVFNTEIPARYVVATTADKIVCCIYFIGVAVCFVFSAAFHIFMNHSEKAFALGMKLDFQGIILLMWGANIPLIYYGFYCTPRLRIVHWTLISFLAVCCSLFTFQPVFSQPRFRPVRAATSSSLALATFVPVVHGIALFGYAVQARRVALRWVVCTLAFNAMGAAAYASKFPEKWFPRRFDIFGASHQIMHVMVLIAGIAYASAVLESFDFLHEHLDAC</sequence>
<evidence type="ECO:0000313" key="7">
    <source>
        <dbReference type="EMBL" id="KAL1865588.1"/>
    </source>
</evidence>
<keyword evidence="4 6" id="KW-1133">Transmembrane helix</keyword>
<comment type="caution">
    <text evidence="7">The sequence shown here is derived from an EMBL/GenBank/DDBJ whole genome shotgun (WGS) entry which is preliminary data.</text>
</comment>
<feature type="transmembrane region" description="Helical" evidence="6">
    <location>
        <begin position="56"/>
        <end position="74"/>
    </location>
</feature>
<dbReference type="InterPro" id="IPR004254">
    <property type="entry name" value="AdipoR/HlyIII-related"/>
</dbReference>
<dbReference type="Pfam" id="PF03006">
    <property type="entry name" value="HlyIII"/>
    <property type="match status" value="1"/>
</dbReference>
<feature type="transmembrane region" description="Helical" evidence="6">
    <location>
        <begin position="194"/>
        <end position="213"/>
    </location>
</feature>
<dbReference type="PANTHER" id="PTHR20855:SF52">
    <property type="entry name" value="ADIPONECTIN RECEPTOR PROTEIN"/>
    <property type="match status" value="1"/>
</dbReference>
<evidence type="ECO:0000256" key="3">
    <source>
        <dbReference type="ARBA" id="ARBA00022692"/>
    </source>
</evidence>
<dbReference type="PANTHER" id="PTHR20855">
    <property type="entry name" value="ADIPOR/PROGESTIN RECEPTOR-RELATED"/>
    <property type="match status" value="1"/>
</dbReference>
<proteinExistence type="inferred from homology"/>
<comment type="similarity">
    <text evidence="2">Belongs to the ADIPOR family.</text>
</comment>